<evidence type="ECO:0000259" key="2">
    <source>
        <dbReference type="SMART" id="SM00507"/>
    </source>
</evidence>
<feature type="compositionally biased region" description="Basic residues" evidence="1">
    <location>
        <begin position="7"/>
        <end position="18"/>
    </location>
</feature>
<dbReference type="InterPro" id="IPR002711">
    <property type="entry name" value="HNH"/>
</dbReference>
<dbReference type="Pfam" id="PF01844">
    <property type="entry name" value="HNH"/>
    <property type="match status" value="1"/>
</dbReference>
<sequence length="105" mass="12617">MTVVPKPQHKRRIPKRAKRGEFSKEVRQQVYERDRGLCQQCGRRGEEIHHVKFKSRGGRGVFTNGLTLCHLCHKKVHMNGELTEYWLDFFTDYYGPDFYKDEWDE</sequence>
<dbReference type="GO" id="GO:0008270">
    <property type="term" value="F:zinc ion binding"/>
    <property type="evidence" value="ECO:0007669"/>
    <property type="project" value="InterPro"/>
</dbReference>
<dbReference type="Gene3D" id="1.10.30.50">
    <property type="match status" value="1"/>
</dbReference>
<protein>
    <recommendedName>
        <fullName evidence="2">HNH nuclease domain-containing protein</fullName>
    </recommendedName>
</protein>
<reference evidence="3" key="2">
    <citation type="submission" date="2020-09" db="EMBL/GenBank/DDBJ databases">
        <authorList>
            <person name="Sun Q."/>
            <person name="Zhou Y."/>
        </authorList>
    </citation>
    <scope>NUCLEOTIDE SEQUENCE</scope>
    <source>
        <strain evidence="3">CGMCC 1.15454</strain>
    </source>
</reference>
<proteinExistence type="predicted"/>
<dbReference type="CDD" id="cd00085">
    <property type="entry name" value="HNHc"/>
    <property type="match status" value="1"/>
</dbReference>
<evidence type="ECO:0000313" key="3">
    <source>
        <dbReference type="EMBL" id="GGB43446.1"/>
    </source>
</evidence>
<dbReference type="EMBL" id="BMJD01000014">
    <property type="protein sequence ID" value="GGB43446.1"/>
    <property type="molecule type" value="Genomic_DNA"/>
</dbReference>
<feature type="region of interest" description="Disordered" evidence="1">
    <location>
        <begin position="1"/>
        <end position="21"/>
    </location>
</feature>
<dbReference type="Proteomes" id="UP000621492">
    <property type="component" value="Unassembled WGS sequence"/>
</dbReference>
<dbReference type="RefSeq" id="WP_188725127.1">
    <property type="nucleotide sequence ID" value="NZ_BMJD01000014.1"/>
</dbReference>
<evidence type="ECO:0000256" key="1">
    <source>
        <dbReference type="SAM" id="MobiDB-lite"/>
    </source>
</evidence>
<reference evidence="3" key="1">
    <citation type="journal article" date="2014" name="Int. J. Syst. Evol. Microbiol.">
        <title>Complete genome sequence of Corynebacterium casei LMG S-19264T (=DSM 44701T), isolated from a smear-ripened cheese.</title>
        <authorList>
            <consortium name="US DOE Joint Genome Institute (JGI-PGF)"/>
            <person name="Walter F."/>
            <person name="Albersmeier A."/>
            <person name="Kalinowski J."/>
            <person name="Ruckert C."/>
        </authorList>
    </citation>
    <scope>NUCLEOTIDE SEQUENCE</scope>
    <source>
        <strain evidence="3">CGMCC 1.15454</strain>
    </source>
</reference>
<dbReference type="InterPro" id="IPR003615">
    <property type="entry name" value="HNH_nuc"/>
</dbReference>
<feature type="domain" description="HNH nuclease" evidence="2">
    <location>
        <begin position="25"/>
        <end position="74"/>
    </location>
</feature>
<evidence type="ECO:0000313" key="4">
    <source>
        <dbReference type="Proteomes" id="UP000621492"/>
    </source>
</evidence>
<dbReference type="SMART" id="SM00507">
    <property type="entry name" value="HNHc"/>
    <property type="match status" value="1"/>
</dbReference>
<accession>A0A9W5TY28</accession>
<name>A0A9W5TY28_9BACI</name>
<keyword evidence="4" id="KW-1185">Reference proteome</keyword>
<dbReference type="GO" id="GO:0004519">
    <property type="term" value="F:endonuclease activity"/>
    <property type="evidence" value="ECO:0007669"/>
    <property type="project" value="InterPro"/>
</dbReference>
<comment type="caution">
    <text evidence="3">The sequence shown here is derived from an EMBL/GenBank/DDBJ whole genome shotgun (WGS) entry which is preliminary data.</text>
</comment>
<organism evidence="3 4">
    <name type="scientific">Lentibacillus populi</name>
    <dbReference type="NCBI Taxonomy" id="1827502"/>
    <lineage>
        <taxon>Bacteria</taxon>
        <taxon>Bacillati</taxon>
        <taxon>Bacillota</taxon>
        <taxon>Bacilli</taxon>
        <taxon>Bacillales</taxon>
        <taxon>Bacillaceae</taxon>
        <taxon>Lentibacillus</taxon>
    </lineage>
</organism>
<dbReference type="GO" id="GO:0003676">
    <property type="term" value="F:nucleic acid binding"/>
    <property type="evidence" value="ECO:0007669"/>
    <property type="project" value="InterPro"/>
</dbReference>
<dbReference type="AlphaFoldDB" id="A0A9W5TY28"/>
<gene>
    <name evidence="3" type="ORF">GCM10011409_21320</name>
</gene>